<gene>
    <name evidence="8" type="ORF">TRIVIDRAFT_47764</name>
</gene>
<sequence>MSQLQGPDYPQPLAPPAADTVCLLHPLKAQNLDIKRIEAKYEEERAKRLRSDGIAQFQSAKGSFSRFKDDIGRVPITRESVTRETKTLIVGGGFGGVITAVKLKEQGIHDFVMLDKASGFGGTWYWNQYPGVYCDVESYVYLPFLEETGYLPTTRFASGPEILEHIGRVVEKWDLASNAYLQTQITSMLWDGKISRWHIHTNRSDHFIAQFVVMATGTLHEPQLPGIPGIDEFERPLFHLGRWDYSVTGGDSKGDMTKLANKTVGIIGTGASGVSVIPMLAESSGKLLVFQRTPATVAFRENWKTDHDLLSNLKPGWQRDQMDTLASVLEGSMSDVEVTALEGLDVLAIRGLFQEAKKAGVEVKPEEIPELMKLANIRLMERLRKLVDETVEDKSTAEKLKPWYSFMCKRPVFNNDYLATFNRPNVKLIDTDGKGVSYLTKRGVMANGQEHEVDVLVLATGFEFYLASDYEHRTGIKIVGSSGKTLDDEWREDGPKTLFGIHLRGFPNLFNVGAVQSGVGVTWTHTTYVAGEHIAEVIASVLKKGRFEVIEPTEDAAADWGNQIKEGGEMKINFHRTCTPSYYNAEGKPEQYSARWGTYPKGMTEWTRILKDWREEGNMKGIEKQ</sequence>
<evidence type="ECO:0008006" key="10">
    <source>
        <dbReference type="Google" id="ProtNLM"/>
    </source>
</evidence>
<dbReference type="SUPFAM" id="SSF51905">
    <property type="entry name" value="FAD/NAD(P)-binding domain"/>
    <property type="match status" value="1"/>
</dbReference>
<keyword evidence="5" id="KW-0521">NADP</keyword>
<dbReference type="OrthoDB" id="66881at2759"/>
<keyword evidence="9" id="KW-1185">Reference proteome</keyword>
<dbReference type="PANTHER" id="PTHR43098:SF4">
    <property type="entry name" value="BLR3857 PROTEIN"/>
    <property type="match status" value="1"/>
</dbReference>
<dbReference type="EMBL" id="ABDF02000081">
    <property type="protein sequence ID" value="EHK20213.1"/>
    <property type="molecule type" value="Genomic_DNA"/>
</dbReference>
<comment type="caution">
    <text evidence="8">The sequence shown here is derived from an EMBL/GenBank/DDBJ whole genome shotgun (WGS) entry which is preliminary data.</text>
</comment>
<dbReference type="AlphaFoldDB" id="G9N009"/>
<evidence type="ECO:0000313" key="9">
    <source>
        <dbReference type="Proteomes" id="UP000007115"/>
    </source>
</evidence>
<evidence type="ECO:0000313" key="8">
    <source>
        <dbReference type="EMBL" id="EHK20213.1"/>
    </source>
</evidence>
<evidence type="ECO:0000256" key="4">
    <source>
        <dbReference type="ARBA" id="ARBA00022827"/>
    </source>
</evidence>
<dbReference type="PANTHER" id="PTHR43098">
    <property type="entry name" value="L-ORNITHINE N(5)-MONOOXYGENASE-RELATED"/>
    <property type="match status" value="1"/>
</dbReference>
<dbReference type="RefSeq" id="XP_013954406.1">
    <property type="nucleotide sequence ID" value="XM_014098931.1"/>
</dbReference>
<evidence type="ECO:0000256" key="5">
    <source>
        <dbReference type="ARBA" id="ARBA00022857"/>
    </source>
</evidence>
<dbReference type="HOGENOM" id="CLU_006937_8_2_1"/>
<organism evidence="8 9">
    <name type="scientific">Hypocrea virens (strain Gv29-8 / FGSC 10586)</name>
    <name type="common">Gliocladium virens</name>
    <name type="synonym">Trichoderma virens</name>
    <dbReference type="NCBI Taxonomy" id="413071"/>
    <lineage>
        <taxon>Eukaryota</taxon>
        <taxon>Fungi</taxon>
        <taxon>Dikarya</taxon>
        <taxon>Ascomycota</taxon>
        <taxon>Pezizomycotina</taxon>
        <taxon>Sordariomycetes</taxon>
        <taxon>Hypocreomycetidae</taxon>
        <taxon>Hypocreales</taxon>
        <taxon>Hypocreaceae</taxon>
        <taxon>Trichoderma</taxon>
    </lineage>
</organism>
<dbReference type="GeneID" id="25794700"/>
<keyword evidence="6" id="KW-0560">Oxidoreductase</keyword>
<proteinExistence type="inferred from homology"/>
<reference evidence="8 9" key="1">
    <citation type="journal article" date="2011" name="Genome Biol.">
        <title>Comparative genome sequence analysis underscores mycoparasitism as the ancestral life style of Trichoderma.</title>
        <authorList>
            <person name="Kubicek C.P."/>
            <person name="Herrera-Estrella A."/>
            <person name="Seidl-Seiboth V."/>
            <person name="Martinez D.A."/>
            <person name="Druzhinina I.S."/>
            <person name="Thon M."/>
            <person name="Zeilinger S."/>
            <person name="Casas-Flores S."/>
            <person name="Horwitz B.A."/>
            <person name="Mukherjee P.K."/>
            <person name="Mukherjee M."/>
            <person name="Kredics L."/>
            <person name="Alcaraz L.D."/>
            <person name="Aerts A."/>
            <person name="Antal Z."/>
            <person name="Atanasova L."/>
            <person name="Cervantes-Badillo M.G."/>
            <person name="Challacombe J."/>
            <person name="Chertkov O."/>
            <person name="McCluskey K."/>
            <person name="Coulpier F."/>
            <person name="Deshpande N."/>
            <person name="von Doehren H."/>
            <person name="Ebbole D.J."/>
            <person name="Esquivel-Naranjo E.U."/>
            <person name="Fekete E."/>
            <person name="Flipphi M."/>
            <person name="Glaser F."/>
            <person name="Gomez-Rodriguez E.Y."/>
            <person name="Gruber S."/>
            <person name="Han C."/>
            <person name="Henrissat B."/>
            <person name="Hermosa R."/>
            <person name="Hernandez-Onate M."/>
            <person name="Karaffa L."/>
            <person name="Kosti I."/>
            <person name="Le Crom S."/>
            <person name="Lindquist E."/>
            <person name="Lucas S."/>
            <person name="Luebeck M."/>
            <person name="Luebeck P.S."/>
            <person name="Margeot A."/>
            <person name="Metz B."/>
            <person name="Misra M."/>
            <person name="Nevalainen H."/>
            <person name="Omann M."/>
            <person name="Packer N."/>
            <person name="Perrone G."/>
            <person name="Uresti-Rivera E.E."/>
            <person name="Salamov A."/>
            <person name="Schmoll M."/>
            <person name="Seiboth B."/>
            <person name="Shapiro H."/>
            <person name="Sukno S."/>
            <person name="Tamayo-Ramos J.A."/>
            <person name="Tisch D."/>
            <person name="Wiest A."/>
            <person name="Wilkinson H.H."/>
            <person name="Zhang M."/>
            <person name="Coutinho P.M."/>
            <person name="Kenerley C.M."/>
            <person name="Monte E."/>
            <person name="Baker S.E."/>
            <person name="Grigoriev I.V."/>
        </authorList>
    </citation>
    <scope>NUCLEOTIDE SEQUENCE [LARGE SCALE GENOMIC DNA]</scope>
    <source>
        <strain evidence="9">Gv29-8 / FGSC 10586</strain>
    </source>
</reference>
<accession>G9N009</accession>
<name>G9N009_HYPVG</name>
<comment type="cofactor">
    <cofactor evidence="1">
        <name>FAD</name>
        <dbReference type="ChEBI" id="CHEBI:57692"/>
    </cofactor>
</comment>
<evidence type="ECO:0000256" key="7">
    <source>
        <dbReference type="ARBA" id="ARBA00023033"/>
    </source>
</evidence>
<dbReference type="Pfam" id="PF13738">
    <property type="entry name" value="Pyr_redox_3"/>
    <property type="match status" value="1"/>
</dbReference>
<keyword evidence="3" id="KW-0285">Flavoprotein</keyword>
<protein>
    <recommendedName>
        <fullName evidence="10">FAD/NAD(P)-binding domain-containing protein</fullName>
    </recommendedName>
</protein>
<evidence type="ECO:0000256" key="2">
    <source>
        <dbReference type="ARBA" id="ARBA00010139"/>
    </source>
</evidence>
<dbReference type="InParanoid" id="G9N009"/>
<dbReference type="VEuPathDB" id="FungiDB:TRIVIDRAFT_47764"/>
<keyword evidence="7" id="KW-0503">Monooxygenase</keyword>
<evidence type="ECO:0000256" key="6">
    <source>
        <dbReference type="ARBA" id="ARBA00023002"/>
    </source>
</evidence>
<dbReference type="Proteomes" id="UP000007115">
    <property type="component" value="Unassembled WGS sequence"/>
</dbReference>
<keyword evidence="4" id="KW-0274">FAD</keyword>
<dbReference type="OMA" id="ALKPWYG"/>
<dbReference type="GO" id="GO:0004497">
    <property type="term" value="F:monooxygenase activity"/>
    <property type="evidence" value="ECO:0007669"/>
    <property type="project" value="UniProtKB-KW"/>
</dbReference>
<evidence type="ECO:0000256" key="3">
    <source>
        <dbReference type="ARBA" id="ARBA00022630"/>
    </source>
</evidence>
<evidence type="ECO:0000256" key="1">
    <source>
        <dbReference type="ARBA" id="ARBA00001974"/>
    </source>
</evidence>
<dbReference type="InterPro" id="IPR050775">
    <property type="entry name" value="FAD-binding_Monooxygenases"/>
</dbReference>
<dbReference type="Gene3D" id="3.50.50.60">
    <property type="entry name" value="FAD/NAD(P)-binding domain"/>
    <property type="match status" value="3"/>
</dbReference>
<dbReference type="eggNOG" id="KOG1399">
    <property type="taxonomic scope" value="Eukaryota"/>
</dbReference>
<dbReference type="InterPro" id="IPR036188">
    <property type="entry name" value="FAD/NAD-bd_sf"/>
</dbReference>
<comment type="similarity">
    <text evidence="2">Belongs to the FAD-binding monooxygenase family.</text>
</comment>